<dbReference type="InterPro" id="IPR016162">
    <property type="entry name" value="Ald_DH_N"/>
</dbReference>
<dbReference type="InterPro" id="IPR015590">
    <property type="entry name" value="Aldehyde_DH_dom"/>
</dbReference>
<dbReference type="InterPro" id="IPR016160">
    <property type="entry name" value="Ald_DH_CS_CYS"/>
</dbReference>
<gene>
    <name evidence="6" type="ORF">PCOR1329_LOCUS37085</name>
</gene>
<evidence type="ECO:0000256" key="2">
    <source>
        <dbReference type="PROSITE-ProRule" id="PRU10007"/>
    </source>
</evidence>
<dbReference type="Pfam" id="PF00171">
    <property type="entry name" value="Aldedh"/>
    <property type="match status" value="1"/>
</dbReference>
<reference evidence="6" key="1">
    <citation type="submission" date="2023-10" db="EMBL/GenBank/DDBJ databases">
        <authorList>
            <person name="Chen Y."/>
            <person name="Shah S."/>
            <person name="Dougan E. K."/>
            <person name="Thang M."/>
            <person name="Chan C."/>
        </authorList>
    </citation>
    <scope>NUCLEOTIDE SEQUENCE [LARGE SCALE GENOMIC DNA]</scope>
</reference>
<dbReference type="EMBL" id="CAUYUJ010014504">
    <property type="protein sequence ID" value="CAK0842040.1"/>
    <property type="molecule type" value="Genomic_DNA"/>
</dbReference>
<keyword evidence="1 3" id="KW-0560">Oxidoreductase</keyword>
<keyword evidence="7" id="KW-1185">Reference proteome</keyword>
<evidence type="ECO:0000256" key="3">
    <source>
        <dbReference type="RuleBase" id="RU003345"/>
    </source>
</evidence>
<evidence type="ECO:0000259" key="5">
    <source>
        <dbReference type="Pfam" id="PF00171"/>
    </source>
</evidence>
<dbReference type="PANTHER" id="PTHR11699">
    <property type="entry name" value="ALDEHYDE DEHYDROGENASE-RELATED"/>
    <property type="match status" value="1"/>
</dbReference>
<dbReference type="PROSITE" id="PS00687">
    <property type="entry name" value="ALDEHYDE_DEHYDR_GLU"/>
    <property type="match status" value="1"/>
</dbReference>
<dbReference type="InterPro" id="IPR016161">
    <property type="entry name" value="Ald_DH/histidinol_DH"/>
</dbReference>
<sequence>MGSNIKLTSAALHPKQHPLPPIMTDDAHPASKKARITLPLRSQLFINNEWVDAKSGKTFDTVNPVDETTILSVQEAGKEDVDMAVSAAKAAFQSWKNTDAGKRRDLLLRLADLVKEHQKRLAEVESMDNGKPTHVAHDVDLGFVIECFKYYAGWADKVGGKVISTTSGTSSKFCFTFHEPIGVVGAIIPWNFPLLMLAWKLGPALAMGCTVVMKLSEKTPLSGLLMCDLIKEAGFPPGVVNVVNGHGPTTGDFIARHPDIRKVAFTGSSAVGHKIVEAAGQTNLKKVTLELGGKSPMIICKDADLDQAATACHIGLFVNMGQCCCASSRIFVHEDIHDKFVAKVVAMAKRLRTQGDVTSETDVPICDLGPQVDKIQFDKVLGYIEAGKAEGAKVAVGGGRLGTKGYFVQPTVFTEVQDTMKIAREEIFGPVMQLLKFKTLEEAIDRANSTHYGLAAGICTRDVGTALAAARKLEAGTVWINCYDDFDMAAPFGGFKTSGWGREKGEYALENYTEVKCVMMPVDSRN</sequence>
<dbReference type="Gene3D" id="3.40.605.10">
    <property type="entry name" value="Aldehyde Dehydrogenase, Chain A, domain 1"/>
    <property type="match status" value="1"/>
</dbReference>
<organism evidence="6 7">
    <name type="scientific">Prorocentrum cordatum</name>
    <dbReference type="NCBI Taxonomy" id="2364126"/>
    <lineage>
        <taxon>Eukaryota</taxon>
        <taxon>Sar</taxon>
        <taxon>Alveolata</taxon>
        <taxon>Dinophyceae</taxon>
        <taxon>Prorocentrales</taxon>
        <taxon>Prorocentraceae</taxon>
        <taxon>Prorocentrum</taxon>
    </lineage>
</organism>
<dbReference type="InterPro" id="IPR029510">
    <property type="entry name" value="Ald_DH_CS_GLU"/>
</dbReference>
<dbReference type="InterPro" id="IPR016163">
    <property type="entry name" value="Ald_DH_C"/>
</dbReference>
<name>A0ABN9TA59_9DINO</name>
<accession>A0ABN9TA59</accession>
<proteinExistence type="inferred from homology"/>
<evidence type="ECO:0000256" key="4">
    <source>
        <dbReference type="SAM" id="MobiDB-lite"/>
    </source>
</evidence>
<dbReference type="SUPFAM" id="SSF53720">
    <property type="entry name" value="ALDH-like"/>
    <property type="match status" value="1"/>
</dbReference>
<comment type="caution">
    <text evidence="6">The sequence shown here is derived from an EMBL/GenBank/DDBJ whole genome shotgun (WGS) entry which is preliminary data.</text>
</comment>
<feature type="region of interest" description="Disordered" evidence="4">
    <location>
        <begin position="1"/>
        <end position="27"/>
    </location>
</feature>
<evidence type="ECO:0000256" key="1">
    <source>
        <dbReference type="ARBA" id="ARBA00023002"/>
    </source>
</evidence>
<feature type="domain" description="Aldehyde dehydrogenase" evidence="5">
    <location>
        <begin position="50"/>
        <end position="518"/>
    </location>
</feature>
<dbReference type="Gene3D" id="3.40.309.10">
    <property type="entry name" value="Aldehyde Dehydrogenase, Chain A, domain 2"/>
    <property type="match status" value="1"/>
</dbReference>
<evidence type="ECO:0000313" key="6">
    <source>
        <dbReference type="EMBL" id="CAK0842040.1"/>
    </source>
</evidence>
<dbReference type="Proteomes" id="UP001189429">
    <property type="component" value="Unassembled WGS sequence"/>
</dbReference>
<dbReference type="PROSITE" id="PS00070">
    <property type="entry name" value="ALDEHYDE_DEHYDR_CYS"/>
    <property type="match status" value="1"/>
</dbReference>
<protein>
    <recommendedName>
        <fullName evidence="5">Aldehyde dehydrogenase domain-containing protein</fullName>
    </recommendedName>
</protein>
<evidence type="ECO:0000313" key="7">
    <source>
        <dbReference type="Proteomes" id="UP001189429"/>
    </source>
</evidence>
<comment type="similarity">
    <text evidence="3">Belongs to the aldehyde dehydrogenase family.</text>
</comment>
<feature type="active site" evidence="2">
    <location>
        <position position="290"/>
    </location>
</feature>
<dbReference type="CDD" id="cd07091">
    <property type="entry name" value="ALDH_F1-2_Ald2-like"/>
    <property type="match status" value="1"/>
</dbReference>